<reference evidence="1 2" key="1">
    <citation type="journal article" date="2014" name="Int. J. Syst. Evol. Microbiol.">
        <title>Ramlibacter solisilvae sp. nov., isolated from forest soil, and emended description of the genus Ramlibacter.</title>
        <authorList>
            <person name="Lee H.J."/>
            <person name="Lee S.H."/>
            <person name="Lee S.S."/>
            <person name="Lee J.S."/>
            <person name="Kim Y."/>
            <person name="Kim S.C."/>
            <person name="Jeon C.O."/>
        </authorList>
    </citation>
    <scope>NUCLEOTIDE SEQUENCE [LARGE SCALE GENOMIC DNA]</scope>
    <source>
        <strain evidence="1 2">5-10</strain>
    </source>
</reference>
<dbReference type="RefSeq" id="WP_061497182.1">
    <property type="nucleotide sequence ID" value="NZ_CP010951.1"/>
</dbReference>
<organism evidence="1 2">
    <name type="scientific">Ramlibacter tataouinensis</name>
    <dbReference type="NCBI Taxonomy" id="94132"/>
    <lineage>
        <taxon>Bacteria</taxon>
        <taxon>Pseudomonadati</taxon>
        <taxon>Pseudomonadota</taxon>
        <taxon>Betaproteobacteria</taxon>
        <taxon>Burkholderiales</taxon>
        <taxon>Comamonadaceae</taxon>
        <taxon>Ramlibacter</taxon>
    </lineage>
</organism>
<keyword evidence="2" id="KW-1185">Reference proteome</keyword>
<evidence type="ECO:0000313" key="1">
    <source>
        <dbReference type="EMBL" id="AMO22530.1"/>
    </source>
</evidence>
<proteinExistence type="predicted"/>
<dbReference type="OrthoDB" id="8687530at2"/>
<name>A0A127JRC6_9BURK</name>
<dbReference type="Proteomes" id="UP000070433">
    <property type="component" value="Chromosome"/>
</dbReference>
<evidence type="ECO:0000313" key="2">
    <source>
        <dbReference type="Proteomes" id="UP000070433"/>
    </source>
</evidence>
<sequence length="69" mass="7742">MQADAVTAVLELFYRPLRAQRGGMSFPCDADGVVDLDTLSDDDRRNYLYARVVAGNEFAWPVVRPSLLH</sequence>
<dbReference type="AlphaFoldDB" id="A0A127JRC6"/>
<accession>A0A127JRC6</accession>
<protein>
    <submittedName>
        <fullName evidence="1">Uncharacterized protein</fullName>
    </submittedName>
</protein>
<gene>
    <name evidence="1" type="ORF">UC35_06065</name>
</gene>
<dbReference type="EMBL" id="CP010951">
    <property type="protein sequence ID" value="AMO22530.1"/>
    <property type="molecule type" value="Genomic_DNA"/>
</dbReference>